<feature type="transmembrane region" description="Helical" evidence="1">
    <location>
        <begin position="65"/>
        <end position="89"/>
    </location>
</feature>
<evidence type="ECO:0000313" key="2">
    <source>
        <dbReference type="EMBL" id="PWR72762.1"/>
    </source>
</evidence>
<dbReference type="InterPro" id="IPR018701">
    <property type="entry name" value="DUF2206_membrane"/>
</dbReference>
<feature type="transmembrane region" description="Helical" evidence="1">
    <location>
        <begin position="347"/>
        <end position="380"/>
    </location>
</feature>
<feature type="transmembrane region" description="Helical" evidence="1">
    <location>
        <begin position="568"/>
        <end position="587"/>
    </location>
</feature>
<keyword evidence="3" id="KW-1185">Reference proteome</keyword>
<evidence type="ECO:0008006" key="4">
    <source>
        <dbReference type="Google" id="ProtNLM"/>
    </source>
</evidence>
<feature type="transmembrane region" description="Helical" evidence="1">
    <location>
        <begin position="239"/>
        <end position="258"/>
    </location>
</feature>
<dbReference type="Proteomes" id="UP000245657">
    <property type="component" value="Unassembled WGS sequence"/>
</dbReference>
<evidence type="ECO:0000256" key="1">
    <source>
        <dbReference type="SAM" id="Phobius"/>
    </source>
</evidence>
<name>A0A2V2MXV6_9EURY</name>
<proteinExistence type="predicted"/>
<feature type="transmembrane region" description="Helical" evidence="1">
    <location>
        <begin position="7"/>
        <end position="26"/>
    </location>
</feature>
<dbReference type="AlphaFoldDB" id="A0A2V2MXV6"/>
<feature type="transmembrane region" description="Helical" evidence="1">
    <location>
        <begin position="141"/>
        <end position="160"/>
    </location>
</feature>
<feature type="transmembrane region" description="Helical" evidence="1">
    <location>
        <begin position="32"/>
        <end position="53"/>
    </location>
</feature>
<keyword evidence="1" id="KW-1133">Transmembrane helix</keyword>
<keyword evidence="1" id="KW-0812">Transmembrane</keyword>
<reference evidence="2 3" key="1">
    <citation type="submission" date="2018-05" db="EMBL/GenBank/DDBJ databases">
        <title>Draft genome of Methanospirillum lacunae Ki8-1.</title>
        <authorList>
            <person name="Dueholm M.S."/>
            <person name="Nielsen P.H."/>
            <person name="Bakmann L.F."/>
            <person name="Otzen D.E."/>
        </authorList>
    </citation>
    <scope>NUCLEOTIDE SEQUENCE [LARGE SCALE GENOMIC DNA]</scope>
    <source>
        <strain evidence="2 3">Ki8-1</strain>
    </source>
</reference>
<feature type="transmembrane region" description="Helical" evidence="1">
    <location>
        <begin position="501"/>
        <end position="522"/>
    </location>
</feature>
<dbReference type="EMBL" id="QGMY01000006">
    <property type="protein sequence ID" value="PWR72762.1"/>
    <property type="molecule type" value="Genomic_DNA"/>
</dbReference>
<feature type="transmembrane region" description="Helical" evidence="1">
    <location>
        <begin position="309"/>
        <end position="335"/>
    </location>
</feature>
<feature type="transmembrane region" description="Helical" evidence="1">
    <location>
        <begin position="534"/>
        <end position="556"/>
    </location>
</feature>
<gene>
    <name evidence="2" type="ORF">DK846_07370</name>
</gene>
<evidence type="ECO:0000313" key="3">
    <source>
        <dbReference type="Proteomes" id="UP000245657"/>
    </source>
</evidence>
<organism evidence="2 3">
    <name type="scientific">Methanospirillum lacunae</name>
    <dbReference type="NCBI Taxonomy" id="668570"/>
    <lineage>
        <taxon>Archaea</taxon>
        <taxon>Methanobacteriati</taxon>
        <taxon>Methanobacteriota</taxon>
        <taxon>Stenosarchaea group</taxon>
        <taxon>Methanomicrobia</taxon>
        <taxon>Methanomicrobiales</taxon>
        <taxon>Methanospirillaceae</taxon>
        <taxon>Methanospirillum</taxon>
    </lineage>
</organism>
<protein>
    <recommendedName>
        <fullName evidence="4">DUF2206 domain-containing protein</fullName>
    </recommendedName>
</protein>
<dbReference type="Pfam" id="PF09971">
    <property type="entry name" value="DUF2206"/>
    <property type="match status" value="1"/>
</dbReference>
<comment type="caution">
    <text evidence="2">The sequence shown here is derived from an EMBL/GenBank/DDBJ whole genome shotgun (WGS) entry which is preliminary data.</text>
</comment>
<feature type="transmembrane region" description="Helical" evidence="1">
    <location>
        <begin position="452"/>
        <end position="480"/>
    </location>
</feature>
<sequence length="721" mass="83811">MNTMKKFMSNNGLVFFIIIFLAITDFVVTQNYLFLCQIFGFVFLTLIPGYLILKLFNISNIDTTKIFLLSVGLSISILIFIGIFLNTIFSLFGIKFPLSTVPILISFNILILSLIVLNIIFIKNCEIKRTMFSFKVIDKTLLIFCFFLLSISLLAVQYLNLYSNNFLLILFFILVSIFIIIFSIINNKITEDFYPIYIYIISISLILIYPLRSSYIIGIDSHSEYFFFQTTFINHSWEIINYTLLDSCLSITIIPTIFESILQINSQILFKFLYPILFSISPLIVYIISNNFISRNYAFFASFFFMSQMTFLISSAQSRTVIAILFFGLSLMVLCSKEIEYSKIKLLIIIFSIIIIFSHYSTSYIHLVLYVGVALLSYFIKNNQKYHSPITIATILFLFTFMYFWFSIITKGAFNGAISVLNNVFIIDTFLSENTRAPELVQLLGKNLQDPIISGLNLIIQWLVLICIYTGILILFLFLIKKQIVPKFFFDRLPDFNYSAFYREFIILGFCCGIILAIVVILPNISKSFDIARTFTILSVITSCFFVIGAIFYSNLFREILIYNKILTPKYFVSVIIVFIVTLNFLFNAGIPHQLVGHRDTIIFNSEGEYYNQTIVHDQDHYGSIWLKSKMDNNNGITTDQMGKIILMSQALINQTTQFSELLVNSNQQNYIFFTHYMTNNKKFLNQWRESYQDIKTYDRIIEMNNKIYSTKSTEIWFKTM</sequence>
<feature type="transmembrane region" description="Helical" evidence="1">
    <location>
        <begin position="166"/>
        <end position="185"/>
    </location>
</feature>
<feature type="transmembrane region" description="Helical" evidence="1">
    <location>
        <begin position="270"/>
        <end position="289"/>
    </location>
</feature>
<feature type="transmembrane region" description="Helical" evidence="1">
    <location>
        <begin position="197"/>
        <end position="219"/>
    </location>
</feature>
<accession>A0A2V2MXV6</accession>
<feature type="transmembrane region" description="Helical" evidence="1">
    <location>
        <begin position="386"/>
        <end position="406"/>
    </location>
</feature>
<keyword evidence="1" id="KW-0472">Membrane</keyword>
<feature type="transmembrane region" description="Helical" evidence="1">
    <location>
        <begin position="101"/>
        <end position="121"/>
    </location>
</feature>